<evidence type="ECO:0000313" key="17">
    <source>
        <dbReference type="Proteomes" id="UP000031338"/>
    </source>
</evidence>
<dbReference type="InterPro" id="IPR039426">
    <property type="entry name" value="TonB-dep_rcpt-like"/>
</dbReference>
<reference evidence="16 17" key="1">
    <citation type="submission" date="2014-10" db="EMBL/GenBank/DDBJ databases">
        <title>Draft genome sequence of Novosphingobium subterraneum DSM 12447.</title>
        <authorList>
            <person name="Gan H.M."/>
            <person name="Gan H.Y."/>
            <person name="Savka M.A."/>
        </authorList>
    </citation>
    <scope>NUCLEOTIDE SEQUENCE [LARGE SCALE GENOMIC DNA]</scope>
    <source>
        <strain evidence="16 17">DSM 12447</strain>
    </source>
</reference>
<comment type="subcellular location">
    <subcellularLocation>
        <location evidence="1 11">Cell outer membrane</location>
        <topology evidence="1 11">Multi-pass membrane protein</topology>
    </subcellularLocation>
</comment>
<dbReference type="RefSeq" id="WP_082013412.1">
    <property type="nucleotide sequence ID" value="NZ_JRVC01000015.1"/>
</dbReference>
<evidence type="ECO:0000256" key="10">
    <source>
        <dbReference type="ARBA" id="ARBA00023237"/>
    </source>
</evidence>
<gene>
    <name evidence="16" type="ORF">NJ75_03035</name>
</gene>
<dbReference type="PANTHER" id="PTHR32552">
    <property type="entry name" value="FERRICHROME IRON RECEPTOR-RELATED"/>
    <property type="match status" value="1"/>
</dbReference>
<dbReference type="GO" id="GO:0006826">
    <property type="term" value="P:iron ion transport"/>
    <property type="evidence" value="ECO:0007669"/>
    <property type="project" value="UniProtKB-KW"/>
</dbReference>
<feature type="signal peptide" evidence="13">
    <location>
        <begin position="1"/>
        <end position="24"/>
    </location>
</feature>
<dbReference type="Proteomes" id="UP000031338">
    <property type="component" value="Unassembled WGS sequence"/>
</dbReference>
<keyword evidence="9 11" id="KW-0472">Membrane</keyword>
<keyword evidence="17" id="KW-1185">Reference proteome</keyword>
<keyword evidence="13" id="KW-0732">Signal</keyword>
<dbReference type="EMBL" id="JRVC01000015">
    <property type="protein sequence ID" value="KHS44457.1"/>
    <property type="molecule type" value="Genomic_DNA"/>
</dbReference>
<dbReference type="PANTHER" id="PTHR32552:SF81">
    <property type="entry name" value="TONB-DEPENDENT OUTER MEMBRANE RECEPTOR"/>
    <property type="match status" value="1"/>
</dbReference>
<keyword evidence="10 11" id="KW-0998">Cell outer membrane</keyword>
<evidence type="ECO:0000256" key="7">
    <source>
        <dbReference type="ARBA" id="ARBA00023065"/>
    </source>
</evidence>
<dbReference type="InterPro" id="IPR036942">
    <property type="entry name" value="Beta-barrel_TonB_sf"/>
</dbReference>
<dbReference type="AlphaFoldDB" id="A0A0B9A578"/>
<keyword evidence="3 11" id="KW-1134">Transmembrane beta strand</keyword>
<protein>
    <submittedName>
        <fullName evidence="16">TonB-dependent receptor plug</fullName>
    </submittedName>
</protein>
<evidence type="ECO:0000259" key="14">
    <source>
        <dbReference type="Pfam" id="PF00593"/>
    </source>
</evidence>
<dbReference type="InterPro" id="IPR012910">
    <property type="entry name" value="Plug_dom"/>
</dbReference>
<dbReference type="InterPro" id="IPR000531">
    <property type="entry name" value="Beta-barrel_TonB"/>
</dbReference>
<evidence type="ECO:0000256" key="11">
    <source>
        <dbReference type="PROSITE-ProRule" id="PRU01360"/>
    </source>
</evidence>
<dbReference type="Pfam" id="PF07715">
    <property type="entry name" value="Plug"/>
    <property type="match status" value="1"/>
</dbReference>
<evidence type="ECO:0000256" key="5">
    <source>
        <dbReference type="ARBA" id="ARBA00022692"/>
    </source>
</evidence>
<evidence type="ECO:0000256" key="2">
    <source>
        <dbReference type="ARBA" id="ARBA00022448"/>
    </source>
</evidence>
<evidence type="ECO:0000256" key="6">
    <source>
        <dbReference type="ARBA" id="ARBA00023004"/>
    </source>
</evidence>
<feature type="chain" id="PRO_5002127601" evidence="13">
    <location>
        <begin position="25"/>
        <end position="791"/>
    </location>
</feature>
<comment type="similarity">
    <text evidence="11 12">Belongs to the TonB-dependent receptor family.</text>
</comment>
<dbReference type="STRING" id="48936.NJ75_03035"/>
<dbReference type="SUPFAM" id="SSF56935">
    <property type="entry name" value="Porins"/>
    <property type="match status" value="1"/>
</dbReference>
<organism evidence="16 17">
    <name type="scientific">Novosphingobium subterraneum</name>
    <dbReference type="NCBI Taxonomy" id="48936"/>
    <lineage>
        <taxon>Bacteria</taxon>
        <taxon>Pseudomonadati</taxon>
        <taxon>Pseudomonadota</taxon>
        <taxon>Alphaproteobacteria</taxon>
        <taxon>Sphingomonadales</taxon>
        <taxon>Sphingomonadaceae</taxon>
        <taxon>Novosphingobium</taxon>
    </lineage>
</organism>
<keyword evidence="4" id="KW-0410">Iron transport</keyword>
<proteinExistence type="inferred from homology"/>
<dbReference type="GO" id="GO:0009279">
    <property type="term" value="C:cell outer membrane"/>
    <property type="evidence" value="ECO:0007669"/>
    <property type="project" value="UniProtKB-SubCell"/>
</dbReference>
<evidence type="ECO:0000256" key="8">
    <source>
        <dbReference type="ARBA" id="ARBA00023077"/>
    </source>
</evidence>
<keyword evidence="5 11" id="KW-0812">Transmembrane</keyword>
<evidence type="ECO:0000256" key="4">
    <source>
        <dbReference type="ARBA" id="ARBA00022496"/>
    </source>
</evidence>
<dbReference type="PROSITE" id="PS52016">
    <property type="entry name" value="TONB_DEPENDENT_REC_3"/>
    <property type="match status" value="1"/>
</dbReference>
<comment type="caution">
    <text evidence="16">The sequence shown here is derived from an EMBL/GenBank/DDBJ whole genome shotgun (WGS) entry which is preliminary data.</text>
</comment>
<evidence type="ECO:0000256" key="12">
    <source>
        <dbReference type="RuleBase" id="RU003357"/>
    </source>
</evidence>
<evidence type="ECO:0000256" key="1">
    <source>
        <dbReference type="ARBA" id="ARBA00004571"/>
    </source>
</evidence>
<evidence type="ECO:0000259" key="15">
    <source>
        <dbReference type="Pfam" id="PF07715"/>
    </source>
</evidence>
<dbReference type="PATRIC" id="fig|48936.3.peg.3049"/>
<keyword evidence="16" id="KW-0675">Receptor</keyword>
<evidence type="ECO:0000256" key="3">
    <source>
        <dbReference type="ARBA" id="ARBA00022452"/>
    </source>
</evidence>
<sequence length="791" mass="84327">MNRYRLMALAASTAIASYSWSANAQDTTEGAGTDANADVFGDIVVTASRRAERLQEVPLAVSALGAEQIAKGGFQRLPDLQYQVSGLQFGSSPNDSGFRLRGVGSAGGFASSSEQNVGTVVDNVVIPFGNPLNSLGDLERVEVLKGPQGTQFGKNASSGVINITTAKPRFDKVSGKAYASYGELNEVNANASVNLPLSSNAAMSVFGFYRRNDGFLENVLRDEMWGGERSYGARAKLLWEPSEDLSVYVIGDYSKINRTGPGQLWTLNSLPNSAKPGTGFNPLMALRFANLSALGVTPGFENGKSVEDYPGYSSEQNFGASIEINKELGSGYNLTSVTAYRGLNEGPQAFAIDGSSLPIFRAQPTGVDQTFFSQELRLSSPKGSQLEFTGGFYASVRKVGDANDFNRAQLRPAFPFTPIALGPTLSATPIINISAGQSNTQTKSDSYAGFIDGKFHMSEQFALLGGFRVQNDKVKSSSFSIVDPAVAPATVDFSTTPPGFVVPYAPRALQTGSVSKTGWSGRVGAEYKLAPDVMVFATVARGYLGPTVTFSGLTGAKSSVNPQTVRDVTVGLKSQLFNRTVTFNANMFFDQYKNLQTSVFNGTEFLTENAGGFRANGFEVDAAWRVSPEFSLNGGFTYSDTKFTDYVTACPSVVKAGYTCFTQNGTSLIQAKGEPLSGAPKYSATLGANVTLPISDSLQFDWAANGYYRSRVQYDVASAIASQPGFVTIGLNAGIGHPDGNWRLGVFARNLLDKRFHASVIGLPFADAGGAVNWLTREGRRTLGASLEAKF</sequence>
<accession>A0A0B9A578</accession>
<keyword evidence="6" id="KW-0408">Iron</keyword>
<keyword evidence="8 12" id="KW-0798">TonB box</keyword>
<feature type="domain" description="TonB-dependent receptor-like beta-barrel" evidence="14">
    <location>
        <begin position="307"/>
        <end position="751"/>
    </location>
</feature>
<feature type="domain" description="TonB-dependent receptor plug" evidence="15">
    <location>
        <begin position="54"/>
        <end position="160"/>
    </location>
</feature>
<dbReference type="Pfam" id="PF00593">
    <property type="entry name" value="TonB_dep_Rec_b-barrel"/>
    <property type="match status" value="1"/>
</dbReference>
<keyword evidence="2 11" id="KW-0813">Transport</keyword>
<name>A0A0B9A578_9SPHN</name>
<keyword evidence="7" id="KW-0406">Ion transport</keyword>
<dbReference type="Gene3D" id="2.40.170.20">
    <property type="entry name" value="TonB-dependent receptor, beta-barrel domain"/>
    <property type="match status" value="1"/>
</dbReference>
<evidence type="ECO:0000256" key="9">
    <source>
        <dbReference type="ARBA" id="ARBA00023136"/>
    </source>
</evidence>
<evidence type="ECO:0000256" key="13">
    <source>
        <dbReference type="SAM" id="SignalP"/>
    </source>
</evidence>
<evidence type="ECO:0000313" key="16">
    <source>
        <dbReference type="EMBL" id="KHS44457.1"/>
    </source>
</evidence>